<comment type="caution">
    <text evidence="1">The sequence shown here is derived from an EMBL/GenBank/DDBJ whole genome shotgun (WGS) entry which is preliminary data.</text>
</comment>
<name>A0A2T0SIV0_9ACTN</name>
<dbReference type="InterPro" id="IPR011060">
    <property type="entry name" value="RibuloseP-bd_barrel"/>
</dbReference>
<keyword evidence="2" id="KW-1185">Reference proteome</keyword>
<dbReference type="InterPro" id="IPR013785">
    <property type="entry name" value="Aldolase_TIM"/>
</dbReference>
<sequence length="236" mass="25519">MTNKLIKVDRVRSAREAAEVEELGADLVGVSLGADPRFADDRTVTVEQAAEIGAALARATLVVAMELGRDPERVLRTVTAVRAGMVQPLVGTIPPADVREALSGAGVGIVYGGIEIAHDDDPGWIFGEYDDTPDLNAVLFHADVLPEYRQSWAFLRDKAPEFDDEFQIADLDRLARERPLVAGLDFTPENAGEILAALPGLRGIALTLAGQARRGDARFHPYERALEVLRAVEQLG</sequence>
<dbReference type="EMBL" id="PVZG01000001">
    <property type="protein sequence ID" value="PRY33337.1"/>
    <property type="molecule type" value="Genomic_DNA"/>
</dbReference>
<dbReference type="GO" id="GO:0016853">
    <property type="term" value="F:isomerase activity"/>
    <property type="evidence" value="ECO:0007669"/>
    <property type="project" value="UniProtKB-KW"/>
</dbReference>
<organism evidence="1 2">
    <name type="scientific">Pseudosporangium ferrugineum</name>
    <dbReference type="NCBI Taxonomy" id="439699"/>
    <lineage>
        <taxon>Bacteria</taxon>
        <taxon>Bacillati</taxon>
        <taxon>Actinomycetota</taxon>
        <taxon>Actinomycetes</taxon>
        <taxon>Micromonosporales</taxon>
        <taxon>Micromonosporaceae</taxon>
        <taxon>Pseudosporangium</taxon>
    </lineage>
</organism>
<dbReference type="AlphaFoldDB" id="A0A2T0SIV0"/>
<protein>
    <submittedName>
        <fullName evidence="1">Phosphoribosylanthranilate isomerase</fullName>
    </submittedName>
</protein>
<dbReference type="Proteomes" id="UP000239209">
    <property type="component" value="Unassembled WGS sequence"/>
</dbReference>
<dbReference type="OrthoDB" id="3289816at2"/>
<keyword evidence="1" id="KW-0413">Isomerase</keyword>
<evidence type="ECO:0000313" key="2">
    <source>
        <dbReference type="Proteomes" id="UP000239209"/>
    </source>
</evidence>
<dbReference type="SUPFAM" id="SSF51366">
    <property type="entry name" value="Ribulose-phoshate binding barrel"/>
    <property type="match status" value="1"/>
</dbReference>
<reference evidence="1 2" key="1">
    <citation type="submission" date="2018-03" db="EMBL/GenBank/DDBJ databases">
        <title>Genomic Encyclopedia of Archaeal and Bacterial Type Strains, Phase II (KMG-II): from individual species to whole genera.</title>
        <authorList>
            <person name="Goeker M."/>
        </authorList>
    </citation>
    <scope>NUCLEOTIDE SEQUENCE [LARGE SCALE GENOMIC DNA]</scope>
    <source>
        <strain evidence="1 2">DSM 45348</strain>
    </source>
</reference>
<dbReference type="RefSeq" id="WP_158277680.1">
    <property type="nucleotide sequence ID" value="NZ_PVZG01000001.1"/>
</dbReference>
<dbReference type="Gene3D" id="3.20.20.70">
    <property type="entry name" value="Aldolase class I"/>
    <property type="match status" value="1"/>
</dbReference>
<proteinExistence type="predicted"/>
<gene>
    <name evidence="1" type="ORF">CLV70_101499</name>
</gene>
<evidence type="ECO:0000313" key="1">
    <source>
        <dbReference type="EMBL" id="PRY33337.1"/>
    </source>
</evidence>
<accession>A0A2T0SIV0</accession>